<evidence type="ECO:0000313" key="1">
    <source>
        <dbReference type="EMBL" id="GAA4672476.1"/>
    </source>
</evidence>
<proteinExistence type="predicted"/>
<gene>
    <name evidence="1" type="ORF">GCM10023214_78940</name>
</gene>
<accession>A0ABP8VTR8</accession>
<comment type="caution">
    <text evidence="1">The sequence shown here is derived from an EMBL/GenBank/DDBJ whole genome shotgun (WGS) entry which is preliminary data.</text>
</comment>
<dbReference type="Proteomes" id="UP001500192">
    <property type="component" value="Unassembled WGS sequence"/>
</dbReference>
<evidence type="ECO:0000313" key="2">
    <source>
        <dbReference type="Proteomes" id="UP001500192"/>
    </source>
</evidence>
<dbReference type="EMBL" id="BAABIB010000184">
    <property type="protein sequence ID" value="GAA4672476.1"/>
    <property type="molecule type" value="Genomic_DNA"/>
</dbReference>
<sequence>MAHIKAGDRVRLVRSWHDPNRSGGRDVCIEGTVAEYTDLGDGKGALLLTDVPDTLRGYWDAPSSDHQQTTTVELL</sequence>
<protein>
    <submittedName>
        <fullName evidence="1">Uncharacterized protein</fullName>
    </submittedName>
</protein>
<name>A0ABP8VTR8_9PSEU</name>
<organism evidence="1 2">
    <name type="scientific">Amycolatopsis dongchuanensis</name>
    <dbReference type="NCBI Taxonomy" id="1070866"/>
    <lineage>
        <taxon>Bacteria</taxon>
        <taxon>Bacillati</taxon>
        <taxon>Actinomycetota</taxon>
        <taxon>Actinomycetes</taxon>
        <taxon>Pseudonocardiales</taxon>
        <taxon>Pseudonocardiaceae</taxon>
        <taxon>Amycolatopsis</taxon>
    </lineage>
</organism>
<dbReference type="RefSeq" id="WP_346057026.1">
    <property type="nucleotide sequence ID" value="NZ_BAABIB010000184.1"/>
</dbReference>
<keyword evidence="2" id="KW-1185">Reference proteome</keyword>
<reference evidence="2" key="1">
    <citation type="journal article" date="2019" name="Int. J. Syst. Evol. Microbiol.">
        <title>The Global Catalogue of Microorganisms (GCM) 10K type strain sequencing project: providing services to taxonomists for standard genome sequencing and annotation.</title>
        <authorList>
            <consortium name="The Broad Institute Genomics Platform"/>
            <consortium name="The Broad Institute Genome Sequencing Center for Infectious Disease"/>
            <person name="Wu L."/>
            <person name="Ma J."/>
        </authorList>
    </citation>
    <scope>NUCLEOTIDE SEQUENCE [LARGE SCALE GENOMIC DNA]</scope>
    <source>
        <strain evidence="2">JCM 18054</strain>
    </source>
</reference>